<feature type="domain" description="Polysaccharide chain length determinant N-terminal" evidence="10">
    <location>
        <begin position="7"/>
        <end position="88"/>
    </location>
</feature>
<organism evidence="11 12">
    <name type="scientific">Kocuria rhizophila</name>
    <dbReference type="NCBI Taxonomy" id="72000"/>
    <lineage>
        <taxon>Bacteria</taxon>
        <taxon>Bacillati</taxon>
        <taxon>Actinomycetota</taxon>
        <taxon>Actinomycetes</taxon>
        <taxon>Micrococcales</taxon>
        <taxon>Micrococcaceae</taxon>
        <taxon>Kocuria</taxon>
    </lineage>
</organism>
<evidence type="ECO:0000256" key="1">
    <source>
        <dbReference type="ARBA" id="ARBA00004651"/>
    </source>
</evidence>
<dbReference type="Proteomes" id="UP000298017">
    <property type="component" value="Unassembled WGS sequence"/>
</dbReference>
<keyword evidence="3" id="KW-1003">Cell membrane</keyword>
<evidence type="ECO:0000256" key="7">
    <source>
        <dbReference type="ARBA" id="ARBA00022989"/>
    </source>
</evidence>
<keyword evidence="8" id="KW-0472">Membrane</keyword>
<dbReference type="GeneID" id="93231447"/>
<accession>A0AAX2SBN3</accession>
<keyword evidence="6" id="KW-0067">ATP-binding</keyword>
<dbReference type="GO" id="GO:0005524">
    <property type="term" value="F:ATP binding"/>
    <property type="evidence" value="ECO:0007669"/>
    <property type="project" value="UniProtKB-KW"/>
</dbReference>
<evidence type="ECO:0000256" key="3">
    <source>
        <dbReference type="ARBA" id="ARBA00022475"/>
    </source>
</evidence>
<evidence type="ECO:0000256" key="4">
    <source>
        <dbReference type="ARBA" id="ARBA00022692"/>
    </source>
</evidence>
<dbReference type="InterPro" id="IPR033756">
    <property type="entry name" value="YlxH/NBP35"/>
</dbReference>
<dbReference type="RefSeq" id="WP_019310112.1">
    <property type="nucleotide sequence ID" value="NZ_CAJFZU010000012.1"/>
</dbReference>
<dbReference type="EMBL" id="SPNK01000003">
    <property type="protein sequence ID" value="TFI02225.1"/>
    <property type="molecule type" value="Genomic_DNA"/>
</dbReference>
<feature type="compositionally biased region" description="Low complexity" evidence="9">
    <location>
        <begin position="477"/>
        <end position="492"/>
    </location>
</feature>
<keyword evidence="5" id="KW-0547">Nucleotide-binding</keyword>
<dbReference type="SUPFAM" id="SSF52540">
    <property type="entry name" value="P-loop containing nucleoside triphosphate hydrolases"/>
    <property type="match status" value="1"/>
</dbReference>
<dbReference type="CDD" id="cd05387">
    <property type="entry name" value="BY-kinase"/>
    <property type="match status" value="1"/>
</dbReference>
<proteinExistence type="inferred from homology"/>
<dbReference type="InterPro" id="IPR005702">
    <property type="entry name" value="Wzc-like_C"/>
</dbReference>
<keyword evidence="12" id="KW-1185">Reference proteome</keyword>
<evidence type="ECO:0000256" key="2">
    <source>
        <dbReference type="ARBA" id="ARBA00006683"/>
    </source>
</evidence>
<dbReference type="InterPro" id="IPR027417">
    <property type="entry name" value="P-loop_NTPase"/>
</dbReference>
<dbReference type="PANTHER" id="PTHR32309:SF13">
    <property type="entry name" value="FERRIC ENTEROBACTIN TRANSPORT PROTEIN FEPE"/>
    <property type="match status" value="1"/>
</dbReference>
<dbReference type="Pfam" id="PF10609">
    <property type="entry name" value="ParA"/>
    <property type="match status" value="1"/>
</dbReference>
<evidence type="ECO:0000256" key="8">
    <source>
        <dbReference type="ARBA" id="ARBA00023136"/>
    </source>
</evidence>
<comment type="caution">
    <text evidence="11">The sequence shown here is derived from an EMBL/GenBank/DDBJ whole genome shotgun (WGS) entry which is preliminary data.</text>
</comment>
<dbReference type="GO" id="GO:0016874">
    <property type="term" value="F:ligase activity"/>
    <property type="evidence" value="ECO:0007669"/>
    <property type="project" value="UniProtKB-KW"/>
</dbReference>
<comment type="subcellular location">
    <subcellularLocation>
        <location evidence="1">Cell membrane</location>
        <topology evidence="1">Multi-pass membrane protein</topology>
    </subcellularLocation>
</comment>
<dbReference type="Gene3D" id="3.40.50.300">
    <property type="entry name" value="P-loop containing nucleotide triphosphate hydrolases"/>
    <property type="match status" value="1"/>
</dbReference>
<reference evidence="11 12" key="1">
    <citation type="submission" date="2019-03" db="EMBL/GenBank/DDBJ databases">
        <title>Genome Sequencing and Assembly of Various Microbes Isolated from Alder Root Nodule.</title>
        <authorList>
            <person name="Swanson E."/>
            <person name="Sevigny J.L."/>
            <person name="Pesce C."/>
            <person name="Davis I."/>
            <person name="Kleiner V."/>
            <person name="Tisa L."/>
        </authorList>
    </citation>
    <scope>NUCLEOTIDE SEQUENCE [LARGE SCALE GENOMIC DNA]</scope>
    <source>
        <strain evidence="11 12">4R-31</strain>
    </source>
</reference>
<evidence type="ECO:0000313" key="12">
    <source>
        <dbReference type="Proteomes" id="UP000298017"/>
    </source>
</evidence>
<name>A0AAX2SBN3_KOCRH</name>
<dbReference type="InterPro" id="IPR003856">
    <property type="entry name" value="LPS_length_determ_N"/>
</dbReference>
<dbReference type="InterPro" id="IPR050445">
    <property type="entry name" value="Bact_polysacc_biosynth/exp"/>
</dbReference>
<dbReference type="GO" id="GO:0005886">
    <property type="term" value="C:plasma membrane"/>
    <property type="evidence" value="ECO:0007669"/>
    <property type="project" value="UniProtKB-SubCell"/>
</dbReference>
<comment type="similarity">
    <text evidence="2">Belongs to the CpsC/CapA family.</text>
</comment>
<sequence>MTVIDFLRLTRANLVLLLAATLAGLLLAFGVALAQPKIYTSSSTGFVTTTGSSSLGDVLNGDVAAQNKANAYIPVISSRSVAEKIAQDPALGLTADEVAGHLTASVVPNSALIKVDATADDPEKSAALANSALQATAEVVQDLEGNSSPVRVVPLEDAQVPGGPSSPNTKRYLLAGAAAGLLAGYAVALLRKVSDVRIRTSHEVEELTDAGVLGILPKTPSLKGNNRGEVEDDAAHEAVRQLRTNLRFVSVDNPPRCVVVTSPNPGEGKSTVTTAIANSFAHAGEAAVIVDADLRRPTVAGVFGVDGSVGLTQVLSGQVALQDALQQVPGSSLMVLPAGRIPPNPSELVGSQRMKHVLTELRESYMVFVDAPPVLPVTDASLLAAAADGAILVIEVGGTRKEQVELAASMLRRVSVTLLGAVLNLAPARGVGSSHYGFGYGGYRRGYSSYYGETKKSSRGFRAKRRATPDRARSRRSSSAGSSASSHSARDV</sequence>
<feature type="region of interest" description="Disordered" evidence="9">
    <location>
        <begin position="454"/>
        <end position="492"/>
    </location>
</feature>
<evidence type="ECO:0000256" key="5">
    <source>
        <dbReference type="ARBA" id="ARBA00022741"/>
    </source>
</evidence>
<dbReference type="PANTHER" id="PTHR32309">
    <property type="entry name" value="TYROSINE-PROTEIN KINASE"/>
    <property type="match status" value="1"/>
</dbReference>
<dbReference type="NCBIfam" id="TIGR01007">
    <property type="entry name" value="eps_fam"/>
    <property type="match status" value="1"/>
</dbReference>
<keyword evidence="7" id="KW-1133">Transmembrane helix</keyword>
<keyword evidence="4" id="KW-0812">Transmembrane</keyword>
<evidence type="ECO:0000256" key="9">
    <source>
        <dbReference type="SAM" id="MobiDB-lite"/>
    </source>
</evidence>
<dbReference type="AlphaFoldDB" id="A0AAX2SBN3"/>
<evidence type="ECO:0000313" key="11">
    <source>
        <dbReference type="EMBL" id="TFI02225.1"/>
    </source>
</evidence>
<protein>
    <submittedName>
        <fullName evidence="11">Formate--tetrahydrofolate ligase</fullName>
    </submittedName>
</protein>
<gene>
    <name evidence="11" type="ORF">E4P33_04040</name>
</gene>
<evidence type="ECO:0000259" key="10">
    <source>
        <dbReference type="Pfam" id="PF02706"/>
    </source>
</evidence>
<feature type="compositionally biased region" description="Basic residues" evidence="9">
    <location>
        <begin position="457"/>
        <end position="466"/>
    </location>
</feature>
<keyword evidence="11" id="KW-0436">Ligase</keyword>
<dbReference type="Pfam" id="PF02706">
    <property type="entry name" value="Wzz"/>
    <property type="match status" value="1"/>
</dbReference>
<evidence type="ECO:0000256" key="6">
    <source>
        <dbReference type="ARBA" id="ARBA00022840"/>
    </source>
</evidence>